<keyword evidence="1" id="KW-0560">Oxidoreductase</keyword>
<comment type="caution">
    <text evidence="1">The sequence shown here is derived from an EMBL/GenBank/DDBJ whole genome shotgun (WGS) entry which is preliminary data.</text>
</comment>
<dbReference type="Gene3D" id="2.60.120.620">
    <property type="entry name" value="q2cbj1_9rhob like domain"/>
    <property type="match status" value="1"/>
</dbReference>
<keyword evidence="2" id="KW-1185">Reference proteome</keyword>
<dbReference type="SUPFAM" id="SSF51197">
    <property type="entry name" value="Clavaminate synthase-like"/>
    <property type="match status" value="1"/>
</dbReference>
<dbReference type="EMBL" id="BAAAYX010000026">
    <property type="protein sequence ID" value="GAA3718146.1"/>
    <property type="molecule type" value="Genomic_DNA"/>
</dbReference>
<dbReference type="PANTHER" id="PTHR20883:SF46">
    <property type="entry name" value="PHYTANOYL-COA HYDROXYLASE"/>
    <property type="match status" value="1"/>
</dbReference>
<evidence type="ECO:0000313" key="1">
    <source>
        <dbReference type="EMBL" id="GAA3718146.1"/>
    </source>
</evidence>
<name>A0ABP7EEU9_9ACTN</name>
<reference evidence="2" key="1">
    <citation type="journal article" date="2019" name="Int. J. Syst. Evol. Microbiol.">
        <title>The Global Catalogue of Microorganisms (GCM) 10K type strain sequencing project: providing services to taxonomists for standard genome sequencing and annotation.</title>
        <authorList>
            <consortium name="The Broad Institute Genomics Platform"/>
            <consortium name="The Broad Institute Genome Sequencing Center for Infectious Disease"/>
            <person name="Wu L."/>
            <person name="Ma J."/>
        </authorList>
    </citation>
    <scope>NUCLEOTIDE SEQUENCE [LARGE SCALE GENOMIC DNA]</scope>
    <source>
        <strain evidence="2">JCM 16548</strain>
    </source>
</reference>
<dbReference type="GO" id="GO:0051213">
    <property type="term" value="F:dioxygenase activity"/>
    <property type="evidence" value="ECO:0007669"/>
    <property type="project" value="UniProtKB-KW"/>
</dbReference>
<sequence>MQAQLIGESTRVAPRTLTENEVAGYRDNGFIHLRGVLSPEEVERYRSAAARAYDEISSLDADNQMFRQIVQVWKSDVTLRELTLHPGLADYAAQLAGTDVRLWHDQLLIKKPHNHTATEFHQDSPYWPHTGGRHQLSAWVALVDVPVERGCMTFIPGSHQRNDLRAIDLTDAHDMFAAAPDLAYEQRVTVPLRAGDCTFHNGYLAHTANPNDTDEFRYAMVNIYVDAETRFSGARHVCTDDLDLTVGQVLPDDEFPRFPQ</sequence>
<protein>
    <submittedName>
        <fullName evidence="1">Phytanoyl-CoA dioxygenase family protein</fullName>
    </submittedName>
</protein>
<dbReference type="RefSeq" id="WP_344814484.1">
    <property type="nucleotide sequence ID" value="NZ_BAAAYX010000026.1"/>
</dbReference>
<proteinExistence type="predicted"/>
<evidence type="ECO:0000313" key="2">
    <source>
        <dbReference type="Proteomes" id="UP001500051"/>
    </source>
</evidence>
<accession>A0ABP7EEU9</accession>
<dbReference type="InterPro" id="IPR008775">
    <property type="entry name" value="Phytyl_CoA_dOase-like"/>
</dbReference>
<gene>
    <name evidence="1" type="ORF">GCM10022204_42620</name>
</gene>
<organism evidence="1 2">
    <name type="scientific">Microlunatus aurantiacus</name>
    <dbReference type="NCBI Taxonomy" id="446786"/>
    <lineage>
        <taxon>Bacteria</taxon>
        <taxon>Bacillati</taxon>
        <taxon>Actinomycetota</taxon>
        <taxon>Actinomycetes</taxon>
        <taxon>Propionibacteriales</taxon>
        <taxon>Propionibacteriaceae</taxon>
        <taxon>Microlunatus</taxon>
    </lineage>
</organism>
<keyword evidence="1" id="KW-0223">Dioxygenase</keyword>
<dbReference type="Proteomes" id="UP001500051">
    <property type="component" value="Unassembled WGS sequence"/>
</dbReference>
<dbReference type="Pfam" id="PF05721">
    <property type="entry name" value="PhyH"/>
    <property type="match status" value="1"/>
</dbReference>
<dbReference type="PANTHER" id="PTHR20883">
    <property type="entry name" value="PHYTANOYL-COA DIOXYGENASE DOMAIN CONTAINING 1"/>
    <property type="match status" value="1"/>
</dbReference>